<proteinExistence type="predicted"/>
<gene>
    <name evidence="3" type="ORF">OVA965_LOCUS18678</name>
    <name evidence="4" type="ORF">TMI583_LOCUS18690</name>
</gene>
<dbReference type="Gene3D" id="1.20.5.170">
    <property type="match status" value="1"/>
</dbReference>
<dbReference type="PROSITE" id="PS00036">
    <property type="entry name" value="BZIP_BASIC"/>
    <property type="match status" value="1"/>
</dbReference>
<dbReference type="Proteomes" id="UP000677228">
    <property type="component" value="Unassembled WGS sequence"/>
</dbReference>
<evidence type="ECO:0000313" key="3">
    <source>
        <dbReference type="EMBL" id="CAF1088121.1"/>
    </source>
</evidence>
<reference evidence="3" key="1">
    <citation type="submission" date="2021-02" db="EMBL/GenBank/DDBJ databases">
        <authorList>
            <person name="Nowell W R."/>
        </authorList>
    </citation>
    <scope>NUCLEOTIDE SEQUENCE</scope>
</reference>
<dbReference type="Proteomes" id="UP000682733">
    <property type="component" value="Unassembled WGS sequence"/>
</dbReference>
<feature type="coiled-coil region" evidence="1">
    <location>
        <begin position="272"/>
        <end position="306"/>
    </location>
</feature>
<dbReference type="EMBL" id="CAJOBA010009377">
    <property type="protein sequence ID" value="CAF3849896.1"/>
    <property type="molecule type" value="Genomic_DNA"/>
</dbReference>
<name>A0A8S2DYP5_9BILA</name>
<evidence type="ECO:0000313" key="4">
    <source>
        <dbReference type="EMBL" id="CAF3849896.1"/>
    </source>
</evidence>
<evidence type="ECO:0000256" key="1">
    <source>
        <dbReference type="SAM" id="Coils"/>
    </source>
</evidence>
<dbReference type="SMART" id="SM00338">
    <property type="entry name" value="BRLZ"/>
    <property type="match status" value="1"/>
</dbReference>
<protein>
    <recommendedName>
        <fullName evidence="2">BZIP domain-containing protein</fullName>
    </recommendedName>
</protein>
<dbReference type="InterPro" id="IPR004827">
    <property type="entry name" value="bZIP"/>
</dbReference>
<dbReference type="SUPFAM" id="SSF57959">
    <property type="entry name" value="Leucine zipper domain"/>
    <property type="match status" value="1"/>
</dbReference>
<comment type="caution">
    <text evidence="3">The sequence shown here is derived from an EMBL/GenBank/DDBJ whole genome shotgun (WGS) entry which is preliminary data.</text>
</comment>
<dbReference type="EMBL" id="CAJNOK010009360">
    <property type="protein sequence ID" value="CAF1088121.1"/>
    <property type="molecule type" value="Genomic_DNA"/>
</dbReference>
<dbReference type="AlphaFoldDB" id="A0A8S2DYP5"/>
<sequence>MSQPQVSNETSDGIVCEDSPTVLTTPMITSDPVHVIKTELKQCVKTRQPTQSPFQKLFSSVKQELMPAESLTSIPVPSTAEVMLVIEDIQNSKFSDTIPLLDKTAHRSDIHVVSPDSDYSSSMFSPKKKFLMRSQSNNEFINQSVVSNSTNSRISVPGDPTNSKCIQIIIDHQQPFTFQVETDTSGQSKIIQNKNGPLCSKPVSVIQAHPVSTLNEVTSSNQICHKWKRQKIPLPPPSSSSVLSVNALRRKQIRDSNREAARRCRERRRQYIETLETSLEQQKLKRKQCEIQIQQLKRENIELKTHLVGSGQQTSVTSYSMNDYY</sequence>
<dbReference type="PROSITE" id="PS50217">
    <property type="entry name" value="BZIP"/>
    <property type="match status" value="1"/>
</dbReference>
<evidence type="ECO:0000313" key="5">
    <source>
        <dbReference type="Proteomes" id="UP000677228"/>
    </source>
</evidence>
<accession>A0A8S2DYP5</accession>
<dbReference type="GO" id="GO:0003700">
    <property type="term" value="F:DNA-binding transcription factor activity"/>
    <property type="evidence" value="ECO:0007669"/>
    <property type="project" value="InterPro"/>
</dbReference>
<feature type="domain" description="BZIP" evidence="2">
    <location>
        <begin position="247"/>
        <end position="307"/>
    </location>
</feature>
<organism evidence="3 5">
    <name type="scientific">Didymodactylos carnosus</name>
    <dbReference type="NCBI Taxonomy" id="1234261"/>
    <lineage>
        <taxon>Eukaryota</taxon>
        <taxon>Metazoa</taxon>
        <taxon>Spiralia</taxon>
        <taxon>Gnathifera</taxon>
        <taxon>Rotifera</taxon>
        <taxon>Eurotatoria</taxon>
        <taxon>Bdelloidea</taxon>
        <taxon>Philodinida</taxon>
        <taxon>Philodinidae</taxon>
        <taxon>Didymodactylos</taxon>
    </lineage>
</organism>
<dbReference type="InterPro" id="IPR046347">
    <property type="entry name" value="bZIP_sf"/>
</dbReference>
<evidence type="ECO:0000259" key="2">
    <source>
        <dbReference type="PROSITE" id="PS50217"/>
    </source>
</evidence>
<keyword evidence="1" id="KW-0175">Coiled coil</keyword>
<dbReference type="Pfam" id="PF07716">
    <property type="entry name" value="bZIP_2"/>
    <property type="match status" value="1"/>
</dbReference>